<reference evidence="2 3" key="1">
    <citation type="submission" date="2016-09" db="EMBL/GenBank/DDBJ databases">
        <title>Desulfuribacillus arsenicus sp. nov., an obligately anaerobic, dissimilatory arsenic- and antimonate-reducing bacterium isolated from anoxic sediments.</title>
        <authorList>
            <person name="Abin C.A."/>
            <person name="Hollibaugh J.T."/>
        </authorList>
    </citation>
    <scope>NUCLEOTIDE SEQUENCE [LARGE SCALE GENOMIC DNA]</scope>
    <source>
        <strain evidence="2 3">MLFW-2</strain>
    </source>
</reference>
<proteinExistence type="inferred from homology"/>
<organism evidence="2 3">
    <name type="scientific">Desulfuribacillus stibiiarsenatis</name>
    <dbReference type="NCBI Taxonomy" id="1390249"/>
    <lineage>
        <taxon>Bacteria</taxon>
        <taxon>Bacillati</taxon>
        <taxon>Bacillota</taxon>
        <taxon>Desulfuribacillia</taxon>
        <taxon>Desulfuribacillales</taxon>
        <taxon>Desulfuribacillaceae</taxon>
        <taxon>Desulfuribacillus</taxon>
    </lineage>
</organism>
<comment type="caution">
    <text evidence="2">The sequence shown here is derived from an EMBL/GenBank/DDBJ whole genome shotgun (WGS) entry which is preliminary data.</text>
</comment>
<dbReference type="PANTHER" id="PTHR35177:SF2">
    <property type="entry name" value="HYDROGENASE MATURATION FACTOR HYBG"/>
    <property type="match status" value="1"/>
</dbReference>
<dbReference type="InterPro" id="IPR001109">
    <property type="entry name" value="Hydrogenase_HupF/HypC"/>
</dbReference>
<dbReference type="STRING" id="1390249.BHU72_11235"/>
<gene>
    <name evidence="2" type="ORF">BHU72_11235</name>
</gene>
<dbReference type="OrthoDB" id="9806017at2"/>
<dbReference type="EMBL" id="MJAT01000039">
    <property type="protein sequence ID" value="OEH84367.1"/>
    <property type="molecule type" value="Genomic_DNA"/>
</dbReference>
<dbReference type="InterPro" id="IPR019812">
    <property type="entry name" value="Hydgase_assmbl_chp_CS"/>
</dbReference>
<name>A0A1E5L2P7_9FIRM</name>
<evidence type="ECO:0000256" key="1">
    <source>
        <dbReference type="ARBA" id="ARBA00006018"/>
    </source>
</evidence>
<dbReference type="GO" id="GO:0051604">
    <property type="term" value="P:protein maturation"/>
    <property type="evidence" value="ECO:0007669"/>
    <property type="project" value="TreeGrafter"/>
</dbReference>
<dbReference type="GO" id="GO:1902670">
    <property type="term" value="F:carbon dioxide binding"/>
    <property type="evidence" value="ECO:0007669"/>
    <property type="project" value="TreeGrafter"/>
</dbReference>
<dbReference type="PANTHER" id="PTHR35177">
    <property type="entry name" value="HYDROGENASE MATURATION FACTOR HYBG"/>
    <property type="match status" value="1"/>
</dbReference>
<dbReference type="RefSeq" id="WP_069703350.1">
    <property type="nucleotide sequence ID" value="NZ_MJAT01000039.1"/>
</dbReference>
<comment type="similarity">
    <text evidence="1">Belongs to the HupF/HypC family.</text>
</comment>
<dbReference type="Pfam" id="PF01455">
    <property type="entry name" value="HupF_HypC"/>
    <property type="match status" value="1"/>
</dbReference>
<dbReference type="AlphaFoldDB" id="A0A1E5L2P7"/>
<evidence type="ECO:0000313" key="2">
    <source>
        <dbReference type="EMBL" id="OEH84367.1"/>
    </source>
</evidence>
<dbReference type="SUPFAM" id="SSF159127">
    <property type="entry name" value="HupF/HypC-like"/>
    <property type="match status" value="1"/>
</dbReference>
<dbReference type="NCBIfam" id="TIGR00074">
    <property type="entry name" value="hypC_hupF"/>
    <property type="match status" value="1"/>
</dbReference>
<accession>A0A1E5L2P7</accession>
<keyword evidence="3" id="KW-1185">Reference proteome</keyword>
<dbReference type="FunFam" id="2.30.30.140:FF:000022">
    <property type="entry name" value="Hydrogenase assembly chaperone HybG"/>
    <property type="match status" value="1"/>
</dbReference>
<sequence length="77" mass="8729">MCLAIPAKVISIDGYLAEVECFGNTRKVGLTLRPDVKLGDYVMVHAGFVIEIVDEQYAMESQELWKEMIKHEQEQGN</sequence>
<dbReference type="Gene3D" id="2.30.30.140">
    <property type="match status" value="1"/>
</dbReference>
<dbReference type="Proteomes" id="UP000095255">
    <property type="component" value="Unassembled WGS sequence"/>
</dbReference>
<protein>
    <submittedName>
        <fullName evidence="2">Hydrogenase assembly protein HypC</fullName>
    </submittedName>
</protein>
<evidence type="ECO:0000313" key="3">
    <source>
        <dbReference type="Proteomes" id="UP000095255"/>
    </source>
</evidence>
<dbReference type="PRINTS" id="PR00445">
    <property type="entry name" value="HUPFHYPC"/>
</dbReference>
<dbReference type="PROSITE" id="PS01097">
    <property type="entry name" value="HUPF_HYPC"/>
    <property type="match status" value="1"/>
</dbReference>
<dbReference type="GO" id="GO:0005506">
    <property type="term" value="F:iron ion binding"/>
    <property type="evidence" value="ECO:0007669"/>
    <property type="project" value="TreeGrafter"/>
</dbReference>